<dbReference type="PANTHER" id="PTHR42830">
    <property type="entry name" value="OSMOTICALLY INDUCIBLE FAMILY PROTEIN"/>
    <property type="match status" value="1"/>
</dbReference>
<dbReference type="Pfam" id="PF02566">
    <property type="entry name" value="OsmC"/>
    <property type="match status" value="1"/>
</dbReference>
<dbReference type="InterPro" id="IPR015946">
    <property type="entry name" value="KH_dom-like_a/b"/>
</dbReference>
<evidence type="ECO:0000256" key="1">
    <source>
        <dbReference type="SAM" id="MobiDB-lite"/>
    </source>
</evidence>
<feature type="region of interest" description="Disordered" evidence="1">
    <location>
        <begin position="1"/>
        <end position="25"/>
    </location>
</feature>
<dbReference type="InterPro" id="IPR036102">
    <property type="entry name" value="OsmC/Ohrsf"/>
</dbReference>
<dbReference type="AlphaFoldDB" id="A0A076MXN7"/>
<dbReference type="InterPro" id="IPR052707">
    <property type="entry name" value="OsmC_Ohr_Peroxiredoxin"/>
</dbReference>
<dbReference type="PATRIC" id="fig|1068978.7.peg.2479"/>
<feature type="compositionally biased region" description="Polar residues" evidence="1">
    <location>
        <begin position="1"/>
        <end position="11"/>
    </location>
</feature>
<dbReference type="NCBIfam" id="TIGR03562">
    <property type="entry name" value="osmo_induc_OsmC"/>
    <property type="match status" value="1"/>
</dbReference>
<accession>A0A076MXN7</accession>
<sequence length="144" mass="14880">MTDRQATTTWTGDLPSGSGETSLDTSKLTTFAVSWPARAEEAGGKTSPEELIAAAHSSCYCMQLSALLGRAGTPPERIRTTATVSFGPKSGGGYEIKGIALAVRATVPGASPDDFRKIAEDAKETCPVSAALTGTTITLDAELE</sequence>
<dbReference type="RefSeq" id="WP_017981633.1">
    <property type="nucleotide sequence ID" value="NZ_AQUL01000001.1"/>
</dbReference>
<evidence type="ECO:0000313" key="3">
    <source>
        <dbReference type="Proteomes" id="UP000062973"/>
    </source>
</evidence>
<name>A0A076MXN7_AMYME</name>
<organism evidence="2 3">
    <name type="scientific">Amycolatopsis methanolica 239</name>
    <dbReference type="NCBI Taxonomy" id="1068978"/>
    <lineage>
        <taxon>Bacteria</taxon>
        <taxon>Bacillati</taxon>
        <taxon>Actinomycetota</taxon>
        <taxon>Actinomycetes</taxon>
        <taxon>Pseudonocardiales</taxon>
        <taxon>Pseudonocardiaceae</taxon>
        <taxon>Amycolatopsis</taxon>
        <taxon>Amycolatopsis methanolica group</taxon>
    </lineage>
</organism>
<reference evidence="2 3" key="1">
    <citation type="submission" date="2014-07" db="EMBL/GenBank/DDBJ databases">
        <title>Whole Genome Sequence of the Amycolatopsis methanolica 239.</title>
        <authorList>
            <person name="Tang B."/>
        </authorList>
    </citation>
    <scope>NUCLEOTIDE SEQUENCE [LARGE SCALE GENOMIC DNA]</scope>
    <source>
        <strain evidence="2 3">239</strain>
    </source>
</reference>
<dbReference type="InterPro" id="IPR019904">
    <property type="entry name" value="Peroxiredoxin_OsmC"/>
</dbReference>
<evidence type="ECO:0000313" key="2">
    <source>
        <dbReference type="EMBL" id="AIJ22422.1"/>
    </source>
</evidence>
<dbReference type="KEGG" id="amq:AMETH_2330"/>
<keyword evidence="3" id="KW-1185">Reference proteome</keyword>
<proteinExistence type="predicted"/>
<dbReference type="eggNOG" id="COG1764">
    <property type="taxonomic scope" value="Bacteria"/>
</dbReference>
<dbReference type="SUPFAM" id="SSF82784">
    <property type="entry name" value="OsmC-like"/>
    <property type="match status" value="1"/>
</dbReference>
<dbReference type="GO" id="GO:0006979">
    <property type="term" value="P:response to oxidative stress"/>
    <property type="evidence" value="ECO:0007669"/>
    <property type="project" value="InterPro"/>
</dbReference>
<dbReference type="InterPro" id="IPR003718">
    <property type="entry name" value="OsmC/Ohr_fam"/>
</dbReference>
<dbReference type="HOGENOM" id="CLU_106355_1_0_11"/>
<gene>
    <name evidence="2" type="primary">osmC</name>
    <name evidence="2" type="ORF">AMETH_2330</name>
</gene>
<dbReference type="GO" id="GO:0004601">
    <property type="term" value="F:peroxidase activity"/>
    <property type="evidence" value="ECO:0007669"/>
    <property type="project" value="InterPro"/>
</dbReference>
<dbReference type="OrthoDB" id="9807532at2"/>
<dbReference type="PANTHER" id="PTHR42830:SF1">
    <property type="entry name" value="OSMOTICALLY INDUCIBLE FAMILY PROTEIN"/>
    <property type="match status" value="1"/>
</dbReference>
<dbReference type="Proteomes" id="UP000062973">
    <property type="component" value="Chromosome"/>
</dbReference>
<dbReference type="EMBL" id="CP009110">
    <property type="protein sequence ID" value="AIJ22422.1"/>
    <property type="molecule type" value="Genomic_DNA"/>
</dbReference>
<dbReference type="STRING" id="1068978.AMETH_2330"/>
<protein>
    <submittedName>
        <fullName evidence="2">Osmotically inducible protein C, OsmC</fullName>
    </submittedName>
</protein>
<dbReference type="Gene3D" id="3.30.300.20">
    <property type="match status" value="1"/>
</dbReference>